<evidence type="ECO:0000313" key="2">
    <source>
        <dbReference type="EMBL" id="KAK9723706.1"/>
    </source>
</evidence>
<proteinExistence type="predicted"/>
<dbReference type="AlphaFoldDB" id="A0AAW1KQ94"/>
<sequence length="499" mass="55247">MPPECAVSDSWACMRICLRDRFDDSLIVDDAFAIDNVGKQDDFPQVKAHQVSGVGGSVTVTYAAFSTALLAALDIRLIKNNIVYGTPAENPNLYGRIVAHYGNTYGVKYPGIMIFNDRPTECIEVAPNSPIELSRDVVVVPAYSFLRVDVDLSDSLTNKLVVKGKVDFFATHRCTFRKDIPGENFLIRVNLKWLHPYELEYLVEKPSKCRKISSDQQPNSALTSGISRAPSLVHCFGVPLTEVFTVMIAHKSSSALKICGKMVIQDSRMRHVVFDRNELNPESLCAENKIIPIEGPPKCLSGSGIWGMALDFWDVQGRVSIKGDISWSYSHLAPPISWYGRRLCSVSRGVQGYAAVFYTIFSEAVQALVKASFISSADVSHRIYGDIVGRYSNDEYLTKYEKTYYQSILFKKSRGNTYDLKSGSILPLLKNTVAVPIAAYLIVEVNLCASQDGLPEEDVKGIATFNLGDLDPVTRGSPVKKIDGKNCHIELSVEWSKLG</sequence>
<dbReference type="Proteomes" id="UP001443914">
    <property type="component" value="Unassembled WGS sequence"/>
</dbReference>
<keyword evidence="3" id="KW-1185">Reference proteome</keyword>
<dbReference type="InterPro" id="IPR046533">
    <property type="entry name" value="DUF6598"/>
</dbReference>
<reference evidence="2" key="1">
    <citation type="submission" date="2024-03" db="EMBL/GenBank/DDBJ databases">
        <title>WGS assembly of Saponaria officinalis var. Norfolk2.</title>
        <authorList>
            <person name="Jenkins J."/>
            <person name="Shu S."/>
            <person name="Grimwood J."/>
            <person name="Barry K."/>
            <person name="Goodstein D."/>
            <person name="Schmutz J."/>
            <person name="Leebens-Mack J."/>
            <person name="Osbourn A."/>
        </authorList>
    </citation>
    <scope>NUCLEOTIDE SEQUENCE [LARGE SCALE GENOMIC DNA]</scope>
    <source>
        <strain evidence="2">JIC</strain>
    </source>
</reference>
<feature type="domain" description="DUF6598" evidence="1">
    <location>
        <begin position="241"/>
        <end position="493"/>
    </location>
</feature>
<dbReference type="Pfam" id="PF20241">
    <property type="entry name" value="DUF6598"/>
    <property type="match status" value="2"/>
</dbReference>
<protein>
    <recommendedName>
        <fullName evidence="1">DUF6598 domain-containing protein</fullName>
    </recommendedName>
</protein>
<dbReference type="EMBL" id="JBDFQZ010000005">
    <property type="protein sequence ID" value="KAK9723706.1"/>
    <property type="molecule type" value="Genomic_DNA"/>
</dbReference>
<dbReference type="PANTHER" id="PTHR33065:SF88">
    <property type="entry name" value="OS11G0104220 PROTEIN"/>
    <property type="match status" value="1"/>
</dbReference>
<gene>
    <name evidence="2" type="ORF">RND81_05G019300</name>
</gene>
<evidence type="ECO:0000259" key="1">
    <source>
        <dbReference type="Pfam" id="PF20241"/>
    </source>
</evidence>
<dbReference type="PANTHER" id="PTHR33065">
    <property type="entry name" value="OS07G0486400 PROTEIN"/>
    <property type="match status" value="1"/>
</dbReference>
<feature type="domain" description="DUF6598" evidence="1">
    <location>
        <begin position="19"/>
        <end position="169"/>
    </location>
</feature>
<organism evidence="2 3">
    <name type="scientific">Saponaria officinalis</name>
    <name type="common">Common soapwort</name>
    <name type="synonym">Lychnis saponaria</name>
    <dbReference type="NCBI Taxonomy" id="3572"/>
    <lineage>
        <taxon>Eukaryota</taxon>
        <taxon>Viridiplantae</taxon>
        <taxon>Streptophyta</taxon>
        <taxon>Embryophyta</taxon>
        <taxon>Tracheophyta</taxon>
        <taxon>Spermatophyta</taxon>
        <taxon>Magnoliopsida</taxon>
        <taxon>eudicotyledons</taxon>
        <taxon>Gunneridae</taxon>
        <taxon>Pentapetalae</taxon>
        <taxon>Caryophyllales</taxon>
        <taxon>Caryophyllaceae</taxon>
        <taxon>Caryophylleae</taxon>
        <taxon>Saponaria</taxon>
    </lineage>
</organism>
<evidence type="ECO:0000313" key="3">
    <source>
        <dbReference type="Proteomes" id="UP001443914"/>
    </source>
</evidence>
<accession>A0AAW1KQ94</accession>
<name>A0AAW1KQ94_SAPOF</name>
<comment type="caution">
    <text evidence="2">The sequence shown here is derived from an EMBL/GenBank/DDBJ whole genome shotgun (WGS) entry which is preliminary data.</text>
</comment>